<dbReference type="PROSITE" id="PS00107">
    <property type="entry name" value="PROTEIN_KINASE_ATP"/>
    <property type="match status" value="1"/>
</dbReference>
<protein>
    <recommendedName>
        <fullName evidence="1">non-specific serine/threonine protein kinase</fullName>
        <ecNumber evidence="1">2.7.11.1</ecNumber>
    </recommendedName>
</protein>
<dbReference type="InterPro" id="IPR011009">
    <property type="entry name" value="Kinase-like_dom_sf"/>
</dbReference>
<evidence type="ECO:0000256" key="1">
    <source>
        <dbReference type="ARBA" id="ARBA00012513"/>
    </source>
</evidence>
<dbReference type="EC" id="2.7.11.1" evidence="1"/>
<dbReference type="SUPFAM" id="SSF56112">
    <property type="entry name" value="Protein kinase-like (PK-like)"/>
    <property type="match status" value="1"/>
</dbReference>
<evidence type="ECO:0000256" key="2">
    <source>
        <dbReference type="ARBA" id="ARBA00022741"/>
    </source>
</evidence>
<dbReference type="SMART" id="SM00220">
    <property type="entry name" value="S_TKc"/>
    <property type="match status" value="1"/>
</dbReference>
<feature type="compositionally biased region" description="Low complexity" evidence="5">
    <location>
        <begin position="505"/>
        <end position="516"/>
    </location>
</feature>
<dbReference type="InterPro" id="IPR017441">
    <property type="entry name" value="Protein_kinase_ATP_BS"/>
</dbReference>
<dbReference type="GO" id="GO:0004674">
    <property type="term" value="F:protein serine/threonine kinase activity"/>
    <property type="evidence" value="ECO:0007669"/>
    <property type="project" value="UniProtKB-EC"/>
</dbReference>
<name>A0A9P0H6C7_NEZVI</name>
<dbReference type="InterPro" id="IPR000719">
    <property type="entry name" value="Prot_kinase_dom"/>
</dbReference>
<gene>
    <name evidence="7" type="ORF">NEZAVI_LOCUS6312</name>
</gene>
<dbReference type="InterPro" id="IPR050235">
    <property type="entry name" value="CK1_Ser-Thr_kinase"/>
</dbReference>
<dbReference type="PROSITE" id="PS50011">
    <property type="entry name" value="PROTEIN_KINASE_DOM"/>
    <property type="match status" value="1"/>
</dbReference>
<feature type="binding site" evidence="4">
    <location>
        <position position="78"/>
    </location>
    <ligand>
        <name>ATP</name>
        <dbReference type="ChEBI" id="CHEBI:30616"/>
    </ligand>
</feature>
<dbReference type="PROSITE" id="PS00108">
    <property type="entry name" value="PROTEIN_KINASE_ST"/>
    <property type="match status" value="1"/>
</dbReference>
<dbReference type="Pfam" id="PF00069">
    <property type="entry name" value="Pkinase"/>
    <property type="match status" value="1"/>
</dbReference>
<keyword evidence="3 4" id="KW-0067">ATP-binding</keyword>
<keyword evidence="2 4" id="KW-0547">Nucleotide-binding</keyword>
<evidence type="ECO:0000259" key="6">
    <source>
        <dbReference type="PROSITE" id="PS50011"/>
    </source>
</evidence>
<evidence type="ECO:0000256" key="5">
    <source>
        <dbReference type="SAM" id="MobiDB-lite"/>
    </source>
</evidence>
<dbReference type="EMBL" id="OV725079">
    <property type="protein sequence ID" value="CAH1396197.1"/>
    <property type="molecule type" value="Genomic_DNA"/>
</dbReference>
<accession>A0A9P0H6C7</accession>
<dbReference type="AlphaFoldDB" id="A0A9P0H6C7"/>
<dbReference type="Proteomes" id="UP001152798">
    <property type="component" value="Chromosome 3"/>
</dbReference>
<reference evidence="7" key="1">
    <citation type="submission" date="2022-01" db="EMBL/GenBank/DDBJ databases">
        <authorList>
            <person name="King R."/>
        </authorList>
    </citation>
    <scope>NUCLEOTIDE SEQUENCE</scope>
</reference>
<keyword evidence="8" id="KW-1185">Reference proteome</keyword>
<sequence length="525" mass="59932">MAPRQPLVVEQNLIQRKRNPITGYRIPDLNKTGEVVSDVTKKKWKLGKSIGVGAFGDIYLASDDITKPVGSEAKYVIKMEPHRNGPLFVEMNFYLRAATEAIINSWMAEKRVKRIGMPKIYGFGSHVVKGEKMRFIVLPKYGDSIHKVLMRHSQRFHIKTALTLACYVIDVLEYIHSHGYIHSDIKALNMVLGDDFPVYLIDFGLVCRFKYRDGTHKEYNPDGRKADVGTLEYSGRDAHIGVISRRSDLESLGYNLISWLGGKLPWEGCTFSDVVTQMKEDSLNNIDQFLEKMFGSKNIPGCGTAIIKEYLEYVSHLDYNTEPDYLYCKKLFSQGIRNAGFADDYKLTFDSHAKLNKKAKKRVHERENWRAEKKKKVFLVGNRKPCAVHNHNSISPRITRAVDKKAKKKRQKNFDWTSILAGHPEKDLKKEKAKEVPTVSNLIPLTRKPRASSLANPTSAMLRVMERRKQRFSDSSRRSRNDSCSLLNGELCTPAMEEILVKKLSSTSSSTRILRSTSRRSKPLK</sequence>
<dbReference type="InterPro" id="IPR008271">
    <property type="entry name" value="Ser/Thr_kinase_AS"/>
</dbReference>
<feature type="domain" description="Protein kinase" evidence="6">
    <location>
        <begin position="44"/>
        <end position="379"/>
    </location>
</feature>
<evidence type="ECO:0000313" key="7">
    <source>
        <dbReference type="EMBL" id="CAH1396197.1"/>
    </source>
</evidence>
<evidence type="ECO:0000256" key="4">
    <source>
        <dbReference type="PROSITE-ProRule" id="PRU10141"/>
    </source>
</evidence>
<dbReference type="OrthoDB" id="2687620at2759"/>
<organism evidence="7 8">
    <name type="scientific">Nezara viridula</name>
    <name type="common">Southern green stink bug</name>
    <name type="synonym">Cimex viridulus</name>
    <dbReference type="NCBI Taxonomy" id="85310"/>
    <lineage>
        <taxon>Eukaryota</taxon>
        <taxon>Metazoa</taxon>
        <taxon>Ecdysozoa</taxon>
        <taxon>Arthropoda</taxon>
        <taxon>Hexapoda</taxon>
        <taxon>Insecta</taxon>
        <taxon>Pterygota</taxon>
        <taxon>Neoptera</taxon>
        <taxon>Paraneoptera</taxon>
        <taxon>Hemiptera</taxon>
        <taxon>Heteroptera</taxon>
        <taxon>Panheteroptera</taxon>
        <taxon>Pentatomomorpha</taxon>
        <taxon>Pentatomoidea</taxon>
        <taxon>Pentatomidae</taxon>
        <taxon>Pentatominae</taxon>
        <taxon>Nezara</taxon>
    </lineage>
</organism>
<dbReference type="GO" id="GO:0005524">
    <property type="term" value="F:ATP binding"/>
    <property type="evidence" value="ECO:0007669"/>
    <property type="project" value="UniProtKB-UniRule"/>
</dbReference>
<proteinExistence type="predicted"/>
<evidence type="ECO:0000313" key="8">
    <source>
        <dbReference type="Proteomes" id="UP001152798"/>
    </source>
</evidence>
<dbReference type="Gene3D" id="1.10.510.10">
    <property type="entry name" value="Transferase(Phosphotransferase) domain 1"/>
    <property type="match status" value="1"/>
</dbReference>
<dbReference type="PANTHER" id="PTHR11909">
    <property type="entry name" value="CASEIN KINASE-RELATED"/>
    <property type="match status" value="1"/>
</dbReference>
<evidence type="ECO:0000256" key="3">
    <source>
        <dbReference type="ARBA" id="ARBA00022840"/>
    </source>
</evidence>
<feature type="region of interest" description="Disordered" evidence="5">
    <location>
        <begin position="505"/>
        <end position="525"/>
    </location>
</feature>